<dbReference type="GO" id="GO:0016757">
    <property type="term" value="F:glycosyltransferase activity"/>
    <property type="evidence" value="ECO:0007669"/>
    <property type="project" value="InterPro"/>
</dbReference>
<organism evidence="2 3">
    <name type="scientific">Mycobacterium cookii</name>
    <dbReference type="NCBI Taxonomy" id="1775"/>
    <lineage>
        <taxon>Bacteria</taxon>
        <taxon>Bacillati</taxon>
        <taxon>Actinomycetota</taxon>
        <taxon>Actinomycetes</taxon>
        <taxon>Mycobacteriales</taxon>
        <taxon>Mycobacteriaceae</taxon>
        <taxon>Mycobacterium</taxon>
    </lineage>
</organism>
<feature type="domain" description="Glycosyltransferase 61 catalytic" evidence="1">
    <location>
        <begin position="1024"/>
        <end position="1115"/>
    </location>
</feature>
<dbReference type="AlphaFoldDB" id="A0A7I7L096"/>
<evidence type="ECO:0000313" key="3">
    <source>
        <dbReference type="Proteomes" id="UP000465866"/>
    </source>
</evidence>
<dbReference type="Proteomes" id="UP000465866">
    <property type="component" value="Chromosome"/>
</dbReference>
<dbReference type="EMBL" id="AP022569">
    <property type="protein sequence ID" value="BBX47790.1"/>
    <property type="molecule type" value="Genomic_DNA"/>
</dbReference>
<dbReference type="InterPro" id="IPR049625">
    <property type="entry name" value="Glyco_transf_61_cat"/>
</dbReference>
<dbReference type="RefSeq" id="WP_163779072.1">
    <property type="nucleotide sequence ID" value="NZ_AP022569.1"/>
</dbReference>
<accession>A0A7I7L096</accession>
<keyword evidence="3" id="KW-1185">Reference proteome</keyword>
<sequence>MLPTGLSAAKLLKLPGEVSPAWAIFDPSWYLRAYSAACGTLSDTSPTALLDFYLQVGQGQGHSPNRYFDEAWYRMEYPEVVQGIQDARYHSGFDQYCRQGHRTLAPHWLFKGEQYYRDQNPDLSDEILDAADVANSYDHFLRLGALANRRAHPFFDSASYQAELDPDAARECVNAGPFHHFLDQIESGQCELRTSQYFDPAWYMQRYPEVASAIERGDWRCSLHHYLTNDMPTKFDPSPEFSEERYLRSYPDIAAAVYRGRFRNGYAHFIQIGLAEGRLAEAASEPARGESERNTNDLIDRLEIKPSSVSATPRLDEYQGTLDLCTGTRVAGWAVKNGMPAELEVMVNDRTIARIGCRWRRPDLVPHGLPINAGFEFVFDAPIAPFDKVSVRFPGGPELTNSPNSPLRVETSETKQTDEGCVVLVLGMEQSGTAFCANLLGLLGFHFGTGDPSTSDDERSRWTSADLLTFHDRLLSELEIAHCDLGEIPDLPTESWAEDPVRAIREEMVEWLREELIRNRHFGFYDPRAVWLLPNWDEICAELGVKVRYMLCVREPAQVAQSLEALGLVDLRGAEYRWMVHTAQLVSLLGDREVCIVPHQGWQQNEDNANMLRIAAALGLERMAANSLVAQLTKQTFDLGLWEISDQPAATAGRIAQDLHDRIVGCAQAGCLDQSVRSVAGDILEFAAFVQPMLSTFGRGGIRSASGATTTSVPARISASETQLAEGLASTIRHYSDELQIILGQIGQHVQAPAAPAGTQTEEDARSDIPAKTIDAGRAGDLEAQLMLKNRLFQKFGLRKGFELYSSLMVLPEASEIVQMPLLNLWTIAAKEASVFQDVSMSCTPAIRLACLKDVRVRGRSALVEFGGTMLYDFDPDVSPPDDWVATDPGVFHATSESVYATLPKSEANVLELDEAFHLVGPGSGDLRRWTWEYLPQFVAGSTSDSIARVPVLVDGGLGVTQRQMLQLLLTDDQEIVPLHDFASAHVARLWCASTPIHMPPFEHRNADVEWEHPKSPSTPLLATLQEMVRRIEPRISKSNYERVYLAAPAGGPGRMVDSHIIEAVAQARGFAIVRPERLDFVELASLIRHARHIVGQESPALWLTFFAKPGAKVCVLSHPENARIGLLLSSLSALGIDTSVLTGTSCFVDARYPQLRGYEIDEIAFAKFVHEWLRDGIK</sequence>
<protein>
    <recommendedName>
        <fullName evidence="1">Glycosyltransferase 61 catalytic domain-containing protein</fullName>
    </recommendedName>
</protein>
<evidence type="ECO:0000313" key="2">
    <source>
        <dbReference type="EMBL" id="BBX47790.1"/>
    </source>
</evidence>
<dbReference type="KEGG" id="mcoo:MCOO_38050"/>
<proteinExistence type="predicted"/>
<gene>
    <name evidence="2" type="ORF">MCOO_38050</name>
</gene>
<evidence type="ECO:0000259" key="1">
    <source>
        <dbReference type="Pfam" id="PF04577"/>
    </source>
</evidence>
<dbReference type="Pfam" id="PF04577">
    <property type="entry name" value="Glyco_transf_61"/>
    <property type="match status" value="1"/>
</dbReference>
<reference evidence="2 3" key="1">
    <citation type="journal article" date="2019" name="Emerg. Microbes Infect.">
        <title>Comprehensive subspecies identification of 175 nontuberculous mycobacteria species based on 7547 genomic profiles.</title>
        <authorList>
            <person name="Matsumoto Y."/>
            <person name="Kinjo T."/>
            <person name="Motooka D."/>
            <person name="Nabeya D."/>
            <person name="Jung N."/>
            <person name="Uechi K."/>
            <person name="Horii T."/>
            <person name="Iida T."/>
            <person name="Fujita J."/>
            <person name="Nakamura S."/>
        </authorList>
    </citation>
    <scope>NUCLEOTIDE SEQUENCE [LARGE SCALE GENOMIC DNA]</scope>
    <source>
        <strain evidence="2 3">JCM 12404</strain>
    </source>
</reference>
<name>A0A7I7L096_9MYCO</name>